<protein>
    <submittedName>
        <fullName evidence="1">Uncharacterized protein</fullName>
    </submittedName>
</protein>
<name>J4K894_STROR</name>
<reference evidence="1 2" key="1">
    <citation type="submission" date="2012-07" db="EMBL/GenBank/DDBJ databases">
        <authorList>
            <person name="Durkin A.S."/>
            <person name="McCorrison J."/>
            <person name="Torralba M."/>
            <person name="Gillis M."/>
            <person name="Methe B."/>
            <person name="Sutton G."/>
            <person name="Nelson K.E."/>
        </authorList>
    </citation>
    <scope>NUCLEOTIDE SEQUENCE [LARGE SCALE GENOMIC DNA]</scope>
    <source>
        <strain evidence="1 2">SK304</strain>
    </source>
</reference>
<dbReference type="AlphaFoldDB" id="J4K894"/>
<dbReference type="Proteomes" id="UP000006745">
    <property type="component" value="Unassembled WGS sequence"/>
</dbReference>
<evidence type="ECO:0000313" key="1">
    <source>
        <dbReference type="EMBL" id="EJP20626.1"/>
    </source>
</evidence>
<sequence>MITIFNILKTDVLVLDLKHKRNGFPIIFIKSLTSDLLSILTFTCLYKGVENEE</sequence>
<gene>
    <name evidence="1" type="ORF">HMPREF1125_0750</name>
</gene>
<proteinExistence type="predicted"/>
<dbReference type="EMBL" id="ALJN01000016">
    <property type="protein sequence ID" value="EJP20626.1"/>
    <property type="molecule type" value="Genomic_DNA"/>
</dbReference>
<comment type="caution">
    <text evidence="1">The sequence shown here is derived from an EMBL/GenBank/DDBJ whole genome shotgun (WGS) entry which is preliminary data.</text>
</comment>
<evidence type="ECO:0000313" key="2">
    <source>
        <dbReference type="Proteomes" id="UP000006745"/>
    </source>
</evidence>
<accession>J4K894</accession>
<organism evidence="1 2">
    <name type="scientific">Streptococcus oralis SK304</name>
    <dbReference type="NCBI Taxonomy" id="1161421"/>
    <lineage>
        <taxon>Bacteria</taxon>
        <taxon>Bacillati</taxon>
        <taxon>Bacillota</taxon>
        <taxon>Bacilli</taxon>
        <taxon>Lactobacillales</taxon>
        <taxon>Streptococcaceae</taxon>
        <taxon>Streptococcus</taxon>
    </lineage>
</organism>